<accession>A0ABD4EGL9</accession>
<dbReference type="EMBL" id="LRQI01000036">
    <property type="protein sequence ID" value="KXA38876.1"/>
    <property type="molecule type" value="Genomic_DNA"/>
</dbReference>
<name>A0ABD4EGL9_STALU</name>
<dbReference type="Proteomes" id="UP000070063">
    <property type="component" value="Unassembled WGS sequence"/>
</dbReference>
<evidence type="ECO:0000313" key="2">
    <source>
        <dbReference type="Proteomes" id="UP000070063"/>
    </source>
</evidence>
<proteinExistence type="predicted"/>
<reference evidence="1 2" key="1">
    <citation type="submission" date="2016-01" db="EMBL/GenBank/DDBJ databases">
        <authorList>
            <person name="Mitreva M."/>
            <person name="Pepin K.H."/>
            <person name="Mihindukulasuriya K.A."/>
            <person name="Fulton R."/>
            <person name="Fronick C."/>
            <person name="O'Laughlin M."/>
            <person name="Miner T."/>
            <person name="Herter B."/>
            <person name="Rosa B.A."/>
            <person name="Cordes M."/>
            <person name="Tomlinson C."/>
            <person name="Wollam A."/>
            <person name="Palsikar V.B."/>
            <person name="Mardis E.R."/>
            <person name="Wilson R.K."/>
        </authorList>
    </citation>
    <scope>NUCLEOTIDE SEQUENCE [LARGE SCALE GENOMIC DNA]</scope>
    <source>
        <strain evidence="1 2">MJR7738</strain>
    </source>
</reference>
<protein>
    <submittedName>
        <fullName evidence="1">Uncharacterized protein</fullName>
    </submittedName>
</protein>
<sequence>MIKMGEIMNNILFKIPNEVTKEDVINKVNYFKEKSQEISEVFEYDVTNG</sequence>
<dbReference type="AlphaFoldDB" id="A0ABD4EGL9"/>
<comment type="caution">
    <text evidence="1">The sequence shown here is derived from an EMBL/GenBank/DDBJ whole genome shotgun (WGS) entry which is preliminary data.</text>
</comment>
<organism evidence="1 2">
    <name type="scientific">Staphylococcus lugdunensis</name>
    <dbReference type="NCBI Taxonomy" id="28035"/>
    <lineage>
        <taxon>Bacteria</taxon>
        <taxon>Bacillati</taxon>
        <taxon>Bacillota</taxon>
        <taxon>Bacilli</taxon>
        <taxon>Bacillales</taxon>
        <taxon>Staphylococcaceae</taxon>
        <taxon>Staphylococcus</taxon>
    </lineage>
</organism>
<gene>
    <name evidence="1" type="ORF">HMPREF3225_00981</name>
</gene>
<evidence type="ECO:0000313" key="1">
    <source>
        <dbReference type="EMBL" id="KXA38876.1"/>
    </source>
</evidence>